<feature type="active site" description="O-(5'-phospho-DNA)-serine intermediate" evidence="5 6">
    <location>
        <position position="9"/>
    </location>
</feature>
<keyword evidence="3" id="KW-0238">DNA-binding</keyword>
<dbReference type="SMART" id="SM00857">
    <property type="entry name" value="Resolvase"/>
    <property type="match status" value="1"/>
</dbReference>
<dbReference type="GO" id="GO:0003677">
    <property type="term" value="F:DNA binding"/>
    <property type="evidence" value="ECO:0007669"/>
    <property type="project" value="UniProtKB-KW"/>
</dbReference>
<evidence type="ECO:0000259" key="7">
    <source>
        <dbReference type="PROSITE" id="PS51736"/>
    </source>
</evidence>
<keyword evidence="9" id="KW-1185">Reference proteome</keyword>
<dbReference type="AlphaFoldDB" id="A0A264W370"/>
<evidence type="ECO:0000256" key="2">
    <source>
        <dbReference type="ARBA" id="ARBA00022908"/>
    </source>
</evidence>
<name>A0A264W370_9BACL</name>
<dbReference type="SUPFAM" id="SSF53041">
    <property type="entry name" value="Resolvase-like"/>
    <property type="match status" value="1"/>
</dbReference>
<dbReference type="PROSITE" id="PS00398">
    <property type="entry name" value="RECOMBINASES_2"/>
    <property type="match status" value="1"/>
</dbReference>
<dbReference type="GO" id="GO:0000150">
    <property type="term" value="F:DNA strand exchange activity"/>
    <property type="evidence" value="ECO:0007669"/>
    <property type="project" value="InterPro"/>
</dbReference>
<dbReference type="RefSeq" id="WP_070778430.1">
    <property type="nucleotide sequence ID" value="NZ_NOKQ01000216.1"/>
</dbReference>
<dbReference type="EMBL" id="NOKQ01000216">
    <property type="protein sequence ID" value="OZS78005.1"/>
    <property type="molecule type" value="Genomic_DNA"/>
</dbReference>
<proteinExistence type="inferred from homology"/>
<evidence type="ECO:0000256" key="6">
    <source>
        <dbReference type="PROSITE-ProRule" id="PRU10137"/>
    </source>
</evidence>
<evidence type="ECO:0000256" key="1">
    <source>
        <dbReference type="ARBA" id="ARBA00009913"/>
    </source>
</evidence>
<evidence type="ECO:0000256" key="5">
    <source>
        <dbReference type="PIRSR" id="PIRSR606118-50"/>
    </source>
</evidence>
<organism evidence="8 9">
    <name type="scientific">Tetzosporium hominis</name>
    <dbReference type="NCBI Taxonomy" id="2020506"/>
    <lineage>
        <taxon>Bacteria</taxon>
        <taxon>Bacillati</taxon>
        <taxon>Bacillota</taxon>
        <taxon>Bacilli</taxon>
        <taxon>Bacillales</taxon>
        <taxon>Caryophanaceae</taxon>
        <taxon>Tetzosporium</taxon>
    </lineage>
</organism>
<dbReference type="PANTHER" id="PTHR30461:SF2">
    <property type="entry name" value="SERINE RECOMBINASE PINE-RELATED"/>
    <property type="match status" value="1"/>
</dbReference>
<comment type="similarity">
    <text evidence="1">Belongs to the site-specific recombinase resolvase family.</text>
</comment>
<dbReference type="FunFam" id="3.40.50.1390:FF:000001">
    <property type="entry name" value="DNA recombinase"/>
    <property type="match status" value="1"/>
</dbReference>
<dbReference type="InterPro" id="IPR006120">
    <property type="entry name" value="Resolvase_HTH_dom"/>
</dbReference>
<dbReference type="OrthoDB" id="9797501at2"/>
<dbReference type="InterPro" id="IPR006119">
    <property type="entry name" value="Resolv_N"/>
</dbReference>
<dbReference type="PROSITE" id="PS00397">
    <property type="entry name" value="RECOMBINASES_1"/>
    <property type="match status" value="1"/>
</dbReference>
<evidence type="ECO:0000256" key="3">
    <source>
        <dbReference type="ARBA" id="ARBA00023125"/>
    </source>
</evidence>
<dbReference type="Proteomes" id="UP000217065">
    <property type="component" value="Unassembled WGS sequence"/>
</dbReference>
<keyword evidence="2" id="KW-0229">DNA integration</keyword>
<evidence type="ECO:0000313" key="8">
    <source>
        <dbReference type="EMBL" id="OZS78005.1"/>
    </source>
</evidence>
<feature type="domain" description="Resolvase/invertase-type recombinase catalytic" evidence="7">
    <location>
        <begin position="1"/>
        <end position="134"/>
    </location>
</feature>
<dbReference type="InterPro" id="IPR006118">
    <property type="entry name" value="Recombinase_CS"/>
</dbReference>
<protein>
    <submittedName>
        <fullName evidence="8">Resolvase</fullName>
    </submittedName>
</protein>
<dbReference type="CDD" id="cd03768">
    <property type="entry name" value="SR_ResInv"/>
    <property type="match status" value="1"/>
</dbReference>
<keyword evidence="4" id="KW-0233">DNA recombination</keyword>
<reference evidence="8 9" key="1">
    <citation type="submission" date="2017-07" db="EMBL/GenBank/DDBJ databases">
        <title>Tetzosporium hominis gen.nov. sp.nov.</title>
        <authorList>
            <person name="Tetz G."/>
            <person name="Tetz V."/>
        </authorList>
    </citation>
    <scope>NUCLEOTIDE SEQUENCE [LARGE SCALE GENOMIC DNA]</scope>
    <source>
        <strain evidence="8 9">VT-49</strain>
    </source>
</reference>
<dbReference type="GO" id="GO:0015074">
    <property type="term" value="P:DNA integration"/>
    <property type="evidence" value="ECO:0007669"/>
    <property type="project" value="UniProtKB-KW"/>
</dbReference>
<dbReference type="PROSITE" id="PS51736">
    <property type="entry name" value="RECOMBINASES_3"/>
    <property type="match status" value="1"/>
</dbReference>
<dbReference type="Gene3D" id="1.10.10.60">
    <property type="entry name" value="Homeodomain-like"/>
    <property type="match status" value="1"/>
</dbReference>
<sequence>MIIGYARVSTVDQSLNLQLDALKEFGCEEIFQEKLSGAKDDRPELLQAIKMSRSGDKFVVYKLDRLARSTKRLIEIAELLREKEVEFVSIQDNIDTGTAAGKAMFGMLSVLAEFERDIIRERTMAGLKAARARGRKGGRPKVNQQKLNQALALYHSKRMTVKEIQEATGISSATIYRSIKNEIESKNQN</sequence>
<dbReference type="Pfam" id="PF00239">
    <property type="entry name" value="Resolvase"/>
    <property type="match status" value="1"/>
</dbReference>
<dbReference type="PANTHER" id="PTHR30461">
    <property type="entry name" value="DNA-INVERTASE FROM LAMBDOID PROPHAGE"/>
    <property type="match status" value="1"/>
</dbReference>
<comment type="caution">
    <text evidence="8">The sequence shown here is derived from an EMBL/GenBank/DDBJ whole genome shotgun (WGS) entry which is preliminary data.</text>
</comment>
<gene>
    <name evidence="8" type="ORF">CF394_08390</name>
</gene>
<dbReference type="Gene3D" id="3.40.50.1390">
    <property type="entry name" value="Resolvase, N-terminal catalytic domain"/>
    <property type="match status" value="1"/>
</dbReference>
<dbReference type="InterPro" id="IPR050639">
    <property type="entry name" value="SSR_resolvase"/>
</dbReference>
<dbReference type="InterPro" id="IPR036162">
    <property type="entry name" value="Resolvase-like_N_sf"/>
</dbReference>
<dbReference type="Pfam" id="PF02796">
    <property type="entry name" value="HTH_7"/>
    <property type="match status" value="1"/>
</dbReference>
<accession>A0A264W370</accession>
<evidence type="ECO:0000313" key="9">
    <source>
        <dbReference type="Proteomes" id="UP000217065"/>
    </source>
</evidence>
<evidence type="ECO:0000256" key="4">
    <source>
        <dbReference type="ARBA" id="ARBA00023172"/>
    </source>
</evidence>